<keyword evidence="6" id="KW-1185">Reference proteome</keyword>
<proteinExistence type="predicted"/>
<evidence type="ECO:0000259" key="4">
    <source>
        <dbReference type="Pfam" id="PF16729"/>
    </source>
</evidence>
<dbReference type="InterPro" id="IPR031989">
    <property type="entry name" value="DUF5067"/>
</dbReference>
<dbReference type="InterPro" id="IPR029050">
    <property type="entry name" value="Immunoprotect_excell_Ig-like"/>
</dbReference>
<evidence type="ECO:0000313" key="6">
    <source>
        <dbReference type="Proteomes" id="UP000607645"/>
    </source>
</evidence>
<name>A0A8J6JMC9_9FIRM</name>
<sequence length="324" mass="33074">MNRKALALLLSGALCLTLAAGCSSDGGGNAAKDSTPPSAAQQTPSAAPSPSGDPAPVETPDAAPGDTLESSGTLGDYGVEIKDFALAKDYTGASAIVITYTFTNNSEEAAAAMVALSEIAYQNGLQLDAAVIADSSVCDPQSAMLEVKTGGSIDVQKAYVLVSETAPVSIEIGELFSFSGDKLGKTFEISEGGVTELATIDVPADAVTGSVGDYEVSIISCTAVKDYEGADAVVITYGFTNHSDKAANFMTAVRDIAYQDSVQLTSAVIGDTDVHESTDVMRNVQPGASVIVTSAYTTTSTSPIEVEVGALFGGTSITRTFTLE</sequence>
<dbReference type="Proteomes" id="UP000607645">
    <property type="component" value="Unassembled WGS sequence"/>
</dbReference>
<feature type="signal peptide" evidence="3">
    <location>
        <begin position="1"/>
        <end position="19"/>
    </location>
</feature>
<reference evidence="5" key="1">
    <citation type="submission" date="2020-08" db="EMBL/GenBank/DDBJ databases">
        <title>Genome public.</title>
        <authorList>
            <person name="Liu C."/>
            <person name="Sun Q."/>
        </authorList>
    </citation>
    <scope>NUCLEOTIDE SEQUENCE</scope>
    <source>
        <strain evidence="5">NSJ-52</strain>
    </source>
</reference>
<feature type="compositionally biased region" description="Low complexity" evidence="2">
    <location>
        <begin position="34"/>
        <end position="56"/>
    </location>
</feature>
<evidence type="ECO:0000256" key="2">
    <source>
        <dbReference type="SAM" id="MobiDB-lite"/>
    </source>
</evidence>
<evidence type="ECO:0000313" key="5">
    <source>
        <dbReference type="EMBL" id="MBC5737519.1"/>
    </source>
</evidence>
<dbReference type="RefSeq" id="WP_155151961.1">
    <property type="nucleotide sequence ID" value="NZ_JACOPQ010000008.1"/>
</dbReference>
<keyword evidence="1 3" id="KW-0732">Signal</keyword>
<dbReference type="Gene3D" id="2.60.40.1240">
    <property type="match status" value="2"/>
</dbReference>
<dbReference type="Pfam" id="PF16729">
    <property type="entry name" value="DUF5067"/>
    <property type="match status" value="2"/>
</dbReference>
<evidence type="ECO:0000256" key="1">
    <source>
        <dbReference type="ARBA" id="ARBA00022729"/>
    </source>
</evidence>
<evidence type="ECO:0000256" key="3">
    <source>
        <dbReference type="SAM" id="SignalP"/>
    </source>
</evidence>
<feature type="domain" description="DUF5067" evidence="4">
    <location>
        <begin position="70"/>
        <end position="171"/>
    </location>
</feature>
<dbReference type="EMBL" id="JACOPQ010000008">
    <property type="protein sequence ID" value="MBC5737519.1"/>
    <property type="molecule type" value="Genomic_DNA"/>
</dbReference>
<feature type="region of interest" description="Disordered" evidence="2">
    <location>
        <begin position="26"/>
        <end position="71"/>
    </location>
</feature>
<dbReference type="PROSITE" id="PS51257">
    <property type="entry name" value="PROKAR_LIPOPROTEIN"/>
    <property type="match status" value="1"/>
</dbReference>
<organism evidence="5 6">
    <name type="scientific">Lawsonibacter faecis</name>
    <dbReference type="NCBI Taxonomy" id="2763052"/>
    <lineage>
        <taxon>Bacteria</taxon>
        <taxon>Bacillati</taxon>
        <taxon>Bacillota</taxon>
        <taxon>Clostridia</taxon>
        <taxon>Eubacteriales</taxon>
        <taxon>Oscillospiraceae</taxon>
        <taxon>Lawsonibacter</taxon>
    </lineage>
</organism>
<gene>
    <name evidence="5" type="ORF">H8S62_10930</name>
</gene>
<feature type="chain" id="PRO_5039563993" evidence="3">
    <location>
        <begin position="20"/>
        <end position="324"/>
    </location>
</feature>
<dbReference type="AlphaFoldDB" id="A0A8J6JMC9"/>
<accession>A0A8J6JMC9</accession>
<feature type="domain" description="DUF5067" evidence="4">
    <location>
        <begin position="209"/>
        <end position="308"/>
    </location>
</feature>
<comment type="caution">
    <text evidence="5">The sequence shown here is derived from an EMBL/GenBank/DDBJ whole genome shotgun (WGS) entry which is preliminary data.</text>
</comment>
<protein>
    <submittedName>
        <fullName evidence="5">DUF5067 domain-containing protein</fullName>
    </submittedName>
</protein>